<dbReference type="EMBL" id="CP023695">
    <property type="protein sequence ID" value="QEV17443.1"/>
    <property type="molecule type" value="Genomic_DNA"/>
</dbReference>
<feature type="transmembrane region" description="Helical" evidence="1">
    <location>
        <begin position="145"/>
        <end position="168"/>
    </location>
</feature>
<evidence type="ECO:0000256" key="1">
    <source>
        <dbReference type="SAM" id="Phobius"/>
    </source>
</evidence>
<evidence type="ECO:0000313" key="2">
    <source>
        <dbReference type="EMBL" id="QEV17443.1"/>
    </source>
</evidence>
<feature type="transmembrane region" description="Helical" evidence="1">
    <location>
        <begin position="314"/>
        <end position="335"/>
    </location>
</feature>
<dbReference type="KEGG" id="salw:CP975_07945"/>
<feature type="transmembrane region" description="Helical" evidence="1">
    <location>
        <begin position="236"/>
        <end position="258"/>
    </location>
</feature>
<proteinExistence type="predicted"/>
<keyword evidence="1" id="KW-0812">Transmembrane</keyword>
<sequence>MTQTQRSSPPAAPAPFALGRPRRALRFVALLACVPYLTLKVAWICGSRLGIPEGSSLLDHRALMVFANGLTVLMDAGVIVLVLILTRPRGLRTPAPLLVFPMWAATGLLVPIMAGFPLQLLVRAFDGSVRDSAGSGGDEPFLADWVFGVVYTGFIVQGGALGALFVLYARDRWGHLWRGRVGDLPLPGAGERGARAAAVAAALLALLPLALHVLWATGSTAGLSAARAEERTTDSSVLECLDAAYLAAAVAGALMLAFRRLPVLRALEALPVKVPLALAWAGSGAVGCWGAWLLLASLTGPADDLSRQPTGLMLLTYSVQMIIGILVAALGARFLKARAGSAA</sequence>
<gene>
    <name evidence="2" type="ORF">CP975_07945</name>
</gene>
<name>A0A5J6HG99_STRAD</name>
<keyword evidence="1" id="KW-0472">Membrane</keyword>
<feature type="transmembrane region" description="Helical" evidence="1">
    <location>
        <begin position="270"/>
        <end position="294"/>
    </location>
</feature>
<feature type="transmembrane region" description="Helical" evidence="1">
    <location>
        <begin position="97"/>
        <end position="125"/>
    </location>
</feature>
<organism evidence="2 3">
    <name type="scientific">Streptomyces alboniger</name>
    <dbReference type="NCBI Taxonomy" id="132473"/>
    <lineage>
        <taxon>Bacteria</taxon>
        <taxon>Bacillati</taxon>
        <taxon>Actinomycetota</taxon>
        <taxon>Actinomycetes</taxon>
        <taxon>Kitasatosporales</taxon>
        <taxon>Streptomycetaceae</taxon>
        <taxon>Streptomyces</taxon>
        <taxon>Streptomyces aurantiacus group</taxon>
    </lineage>
</organism>
<accession>A0A5J6HG99</accession>
<evidence type="ECO:0008006" key="4">
    <source>
        <dbReference type="Google" id="ProtNLM"/>
    </source>
</evidence>
<feature type="transmembrane region" description="Helical" evidence="1">
    <location>
        <begin position="196"/>
        <end position="216"/>
    </location>
</feature>
<dbReference type="AlphaFoldDB" id="A0A5J6HG99"/>
<evidence type="ECO:0000313" key="3">
    <source>
        <dbReference type="Proteomes" id="UP000326553"/>
    </source>
</evidence>
<feature type="transmembrane region" description="Helical" evidence="1">
    <location>
        <begin position="63"/>
        <end position="85"/>
    </location>
</feature>
<keyword evidence="1" id="KW-1133">Transmembrane helix</keyword>
<dbReference type="RefSeq" id="WP_150476699.1">
    <property type="nucleotide sequence ID" value="NZ_CP023695.1"/>
</dbReference>
<reference evidence="2 3" key="1">
    <citation type="submission" date="2017-09" db="EMBL/GenBank/DDBJ databases">
        <authorList>
            <person name="Lee N."/>
            <person name="Cho B.-K."/>
        </authorList>
    </citation>
    <scope>NUCLEOTIDE SEQUENCE [LARGE SCALE GENOMIC DNA]</scope>
    <source>
        <strain evidence="2 3">ATCC 12461</strain>
    </source>
</reference>
<keyword evidence="3" id="KW-1185">Reference proteome</keyword>
<protein>
    <recommendedName>
        <fullName evidence="4">Aromatic ring-opening dioxygenase LigA</fullName>
    </recommendedName>
</protein>
<feature type="transmembrane region" description="Helical" evidence="1">
    <location>
        <begin position="24"/>
        <end position="43"/>
    </location>
</feature>
<dbReference type="Proteomes" id="UP000326553">
    <property type="component" value="Chromosome"/>
</dbReference>
<dbReference type="OrthoDB" id="4964568at2"/>